<proteinExistence type="inferred from homology"/>
<dbReference type="PANTHER" id="PTHR47628">
    <property type="match status" value="1"/>
</dbReference>
<accession>A0A4R4NDI9</accession>
<evidence type="ECO:0000256" key="2">
    <source>
        <dbReference type="ARBA" id="ARBA00022729"/>
    </source>
</evidence>
<dbReference type="EMBL" id="SMJZ01000068">
    <property type="protein sequence ID" value="TDC05533.1"/>
    <property type="molecule type" value="Genomic_DNA"/>
</dbReference>
<feature type="domain" description="Leucine-binding protein" evidence="3">
    <location>
        <begin position="35"/>
        <end position="361"/>
    </location>
</feature>
<keyword evidence="2" id="KW-0732">Signal</keyword>
<dbReference type="Pfam" id="PF13458">
    <property type="entry name" value="Peripla_BP_6"/>
    <property type="match status" value="1"/>
</dbReference>
<dbReference type="InterPro" id="IPR028081">
    <property type="entry name" value="Leu-bd"/>
</dbReference>
<reference evidence="4 5" key="1">
    <citation type="submission" date="2019-02" db="EMBL/GenBank/DDBJ databases">
        <title>Draft genome sequences of novel Actinobacteria.</title>
        <authorList>
            <person name="Sahin N."/>
            <person name="Ay H."/>
            <person name="Saygin H."/>
        </authorList>
    </citation>
    <scope>NUCLEOTIDE SEQUENCE [LARGE SCALE GENOMIC DNA]</scope>
    <source>
        <strain evidence="4 5">KC201</strain>
    </source>
</reference>
<dbReference type="AlphaFoldDB" id="A0A4R4NDI9"/>
<dbReference type="Proteomes" id="UP000295157">
    <property type="component" value="Unassembled WGS sequence"/>
</dbReference>
<keyword evidence="5" id="KW-1185">Reference proteome</keyword>
<evidence type="ECO:0000256" key="1">
    <source>
        <dbReference type="ARBA" id="ARBA00010062"/>
    </source>
</evidence>
<dbReference type="PANTHER" id="PTHR47628:SF1">
    <property type="entry name" value="ALIPHATIC AMIDASE EXPRESSION-REGULATING PROTEIN"/>
    <property type="match status" value="1"/>
</dbReference>
<protein>
    <submittedName>
        <fullName evidence="4">Nitrile hydratase</fullName>
    </submittedName>
</protein>
<sequence length="376" mass="39024">MGGGPFVGELEGRILVGVAATVDPLEARLLPSGAIRIGLVVPVSGVLGLMGPCAINCAVLAAEELNAAGGLLGRPVELVLVDGGRPARQVAAEVSELVRTGTVKAVTGAHASDVRVEVVAAIAGRVPFVYGPPYEGGGHAPGVYFLGETPDRQLAPGIEWLVGTRRARRWFLLGNDYIWPRLVHANARPLLRALGATVVGESLVPYGDAVRRLDRVADARPDAVLLTLIGSDLMDFNRAYAAGGLGATRLCGALEEHGLLGIGGDVTGGLYASMGYFRDLPTEASLAFAQRYAARFGPDAPMLNAHGHGCYEAVAMLAALCGRAGSLAVPALDAVADGATITSARGTLTLLGRQVHHPVQLGRADGLNFFLEKPFH</sequence>
<name>A0A4R4NDI9_9ACTN</name>
<gene>
    <name evidence="4" type="ORF">E1267_19260</name>
</gene>
<dbReference type="Gene3D" id="3.40.50.2300">
    <property type="match status" value="2"/>
</dbReference>
<comment type="caution">
    <text evidence="4">The sequence shown here is derived from an EMBL/GenBank/DDBJ whole genome shotgun (WGS) entry which is preliminary data.</text>
</comment>
<comment type="similarity">
    <text evidence="1">Belongs to the leucine-binding protein family.</text>
</comment>
<dbReference type="OrthoDB" id="7337537at2"/>
<evidence type="ECO:0000313" key="5">
    <source>
        <dbReference type="Proteomes" id="UP000295157"/>
    </source>
</evidence>
<dbReference type="SUPFAM" id="SSF53822">
    <property type="entry name" value="Periplasmic binding protein-like I"/>
    <property type="match status" value="1"/>
</dbReference>
<organism evidence="4 5">
    <name type="scientific">Nonomuraea longispora</name>
    <dbReference type="NCBI Taxonomy" id="1848320"/>
    <lineage>
        <taxon>Bacteria</taxon>
        <taxon>Bacillati</taxon>
        <taxon>Actinomycetota</taxon>
        <taxon>Actinomycetes</taxon>
        <taxon>Streptosporangiales</taxon>
        <taxon>Streptosporangiaceae</taxon>
        <taxon>Nonomuraea</taxon>
    </lineage>
</organism>
<evidence type="ECO:0000259" key="3">
    <source>
        <dbReference type="Pfam" id="PF13458"/>
    </source>
</evidence>
<evidence type="ECO:0000313" key="4">
    <source>
        <dbReference type="EMBL" id="TDC05533.1"/>
    </source>
</evidence>
<dbReference type="InterPro" id="IPR028082">
    <property type="entry name" value="Peripla_BP_I"/>
</dbReference>
<dbReference type="CDD" id="cd06358">
    <property type="entry name" value="PBP1_NHase"/>
    <property type="match status" value="1"/>
</dbReference>